<comment type="subcellular location">
    <subcellularLocation>
        <location evidence="1">Membrane</location>
        <topology evidence="1">Multi-pass membrane protein</topology>
    </subcellularLocation>
</comment>
<name>A0ABN3UF94_9ACTN</name>
<dbReference type="RefSeq" id="WP_344452690.1">
    <property type="nucleotide sequence ID" value="NZ_BAAATZ010000019.1"/>
</dbReference>
<dbReference type="PANTHER" id="PTHR23514:SF13">
    <property type="entry name" value="INNER MEMBRANE PROTEIN YBJJ"/>
    <property type="match status" value="1"/>
</dbReference>
<organism evidence="7 8">
    <name type="scientific">Actinocorallia aurantiaca</name>
    <dbReference type="NCBI Taxonomy" id="46204"/>
    <lineage>
        <taxon>Bacteria</taxon>
        <taxon>Bacillati</taxon>
        <taxon>Actinomycetota</taxon>
        <taxon>Actinomycetes</taxon>
        <taxon>Streptosporangiales</taxon>
        <taxon>Thermomonosporaceae</taxon>
        <taxon>Actinocorallia</taxon>
    </lineage>
</organism>
<evidence type="ECO:0000256" key="3">
    <source>
        <dbReference type="ARBA" id="ARBA00022989"/>
    </source>
</evidence>
<sequence>MARIPGPRTAIAAVFAVHGAVGGAFATRIPWIQDRVDTGAGGLGLALLAPAVGTLLTMPAAGRLIHRLGGRNATRLLLAGWCLALVLPPLAPGLAVLWPVLLVYGALGGLADVAMNAQGVRIEESLGRPIMSGLHGMWSVGALAGAGTGVLAAQAGIDARPHLAVTALVLLGCGLLASSFLPPSRPGLDSVAPPRFALPGREVLGIGLVGFCAVLAEGAAADWSGVYLKDVTGAGPGVAAVSYTAFALTMALARLGGDAVVARLGPVRTVRLGGVLAVLGGLAVVAARSPLPAIAGFGLIGLGVAVVIPLAFTAGGRAAADPGQGVAGIATLTYSCLLLAPAAIGGIASLTSLSVSFALVTAALVVMVASAGFLRPAAVQPSRSSGGRRGPGCSWPR</sequence>
<evidence type="ECO:0000256" key="6">
    <source>
        <dbReference type="SAM" id="Phobius"/>
    </source>
</evidence>
<dbReference type="Gene3D" id="1.20.1250.20">
    <property type="entry name" value="MFS general substrate transporter like domains"/>
    <property type="match status" value="2"/>
</dbReference>
<dbReference type="Pfam" id="PF07690">
    <property type="entry name" value="MFS_1"/>
    <property type="match status" value="1"/>
</dbReference>
<dbReference type="EMBL" id="BAAATZ010000019">
    <property type="protein sequence ID" value="GAA2731104.1"/>
    <property type="molecule type" value="Genomic_DNA"/>
</dbReference>
<dbReference type="CDD" id="cd17393">
    <property type="entry name" value="MFS_MosC_like"/>
    <property type="match status" value="1"/>
</dbReference>
<dbReference type="PANTHER" id="PTHR23514">
    <property type="entry name" value="BYPASS OF STOP CODON PROTEIN 6"/>
    <property type="match status" value="1"/>
</dbReference>
<dbReference type="InterPro" id="IPR011701">
    <property type="entry name" value="MFS"/>
</dbReference>
<feature type="transmembrane region" description="Helical" evidence="6">
    <location>
        <begin position="293"/>
        <end position="314"/>
    </location>
</feature>
<feature type="compositionally biased region" description="Low complexity" evidence="5">
    <location>
        <begin position="381"/>
        <end position="397"/>
    </location>
</feature>
<proteinExistence type="predicted"/>
<feature type="region of interest" description="Disordered" evidence="5">
    <location>
        <begin position="378"/>
        <end position="397"/>
    </location>
</feature>
<protein>
    <submittedName>
        <fullName evidence="7">MFS transporter</fullName>
    </submittedName>
</protein>
<feature type="transmembrane region" description="Helical" evidence="6">
    <location>
        <begin position="269"/>
        <end position="287"/>
    </location>
</feature>
<comment type="caution">
    <text evidence="7">The sequence shown here is derived from an EMBL/GenBank/DDBJ whole genome shotgun (WGS) entry which is preliminary data.</text>
</comment>
<evidence type="ECO:0000313" key="7">
    <source>
        <dbReference type="EMBL" id="GAA2731104.1"/>
    </source>
</evidence>
<keyword evidence="2 6" id="KW-0812">Transmembrane</keyword>
<dbReference type="InterPro" id="IPR051788">
    <property type="entry name" value="MFS_Transporter"/>
</dbReference>
<keyword evidence="4 6" id="KW-0472">Membrane</keyword>
<keyword evidence="3 6" id="KW-1133">Transmembrane helix</keyword>
<dbReference type="Proteomes" id="UP001501842">
    <property type="component" value="Unassembled WGS sequence"/>
</dbReference>
<feature type="transmembrane region" description="Helical" evidence="6">
    <location>
        <begin position="42"/>
        <end position="61"/>
    </location>
</feature>
<keyword evidence="8" id="KW-1185">Reference proteome</keyword>
<dbReference type="InterPro" id="IPR036259">
    <property type="entry name" value="MFS_trans_sf"/>
</dbReference>
<feature type="transmembrane region" description="Helical" evidence="6">
    <location>
        <begin position="353"/>
        <end position="374"/>
    </location>
</feature>
<evidence type="ECO:0000256" key="4">
    <source>
        <dbReference type="ARBA" id="ARBA00023136"/>
    </source>
</evidence>
<feature type="transmembrane region" description="Helical" evidence="6">
    <location>
        <begin position="136"/>
        <end position="157"/>
    </location>
</feature>
<feature type="transmembrane region" description="Helical" evidence="6">
    <location>
        <begin position="233"/>
        <end position="257"/>
    </location>
</feature>
<feature type="transmembrane region" description="Helical" evidence="6">
    <location>
        <begin position="163"/>
        <end position="182"/>
    </location>
</feature>
<reference evidence="7 8" key="1">
    <citation type="journal article" date="2019" name="Int. J. Syst. Evol. Microbiol.">
        <title>The Global Catalogue of Microorganisms (GCM) 10K type strain sequencing project: providing services to taxonomists for standard genome sequencing and annotation.</title>
        <authorList>
            <consortium name="The Broad Institute Genomics Platform"/>
            <consortium name="The Broad Institute Genome Sequencing Center for Infectious Disease"/>
            <person name="Wu L."/>
            <person name="Ma J."/>
        </authorList>
    </citation>
    <scope>NUCLEOTIDE SEQUENCE [LARGE SCALE GENOMIC DNA]</scope>
    <source>
        <strain evidence="7 8">JCM 8201</strain>
    </source>
</reference>
<feature type="transmembrane region" description="Helical" evidence="6">
    <location>
        <begin position="203"/>
        <end position="221"/>
    </location>
</feature>
<dbReference type="SUPFAM" id="SSF103473">
    <property type="entry name" value="MFS general substrate transporter"/>
    <property type="match status" value="1"/>
</dbReference>
<gene>
    <name evidence="7" type="ORF">GCM10010439_45760</name>
</gene>
<evidence type="ECO:0000256" key="5">
    <source>
        <dbReference type="SAM" id="MobiDB-lite"/>
    </source>
</evidence>
<evidence type="ECO:0000313" key="8">
    <source>
        <dbReference type="Proteomes" id="UP001501842"/>
    </source>
</evidence>
<evidence type="ECO:0000256" key="1">
    <source>
        <dbReference type="ARBA" id="ARBA00004141"/>
    </source>
</evidence>
<evidence type="ECO:0000256" key="2">
    <source>
        <dbReference type="ARBA" id="ARBA00022692"/>
    </source>
</evidence>
<feature type="transmembrane region" description="Helical" evidence="6">
    <location>
        <begin position="326"/>
        <end position="347"/>
    </location>
</feature>
<feature type="transmembrane region" description="Helical" evidence="6">
    <location>
        <begin position="73"/>
        <end position="90"/>
    </location>
</feature>
<accession>A0ABN3UF94</accession>